<dbReference type="Proteomes" id="UP000288805">
    <property type="component" value="Unassembled WGS sequence"/>
</dbReference>
<dbReference type="SUPFAM" id="SSF47370">
    <property type="entry name" value="Bromodomain"/>
    <property type="match status" value="1"/>
</dbReference>
<dbReference type="InterPro" id="IPR036427">
    <property type="entry name" value="Bromodomain-like_sf"/>
</dbReference>
<keyword evidence="1 2" id="KW-0103">Bromodomain</keyword>
<organism evidence="5 6">
    <name type="scientific">Vitis vinifera</name>
    <name type="common">Grape</name>
    <dbReference type="NCBI Taxonomy" id="29760"/>
    <lineage>
        <taxon>Eukaryota</taxon>
        <taxon>Viridiplantae</taxon>
        <taxon>Streptophyta</taxon>
        <taxon>Embryophyta</taxon>
        <taxon>Tracheophyta</taxon>
        <taxon>Spermatophyta</taxon>
        <taxon>Magnoliopsida</taxon>
        <taxon>eudicotyledons</taxon>
        <taxon>Gunneridae</taxon>
        <taxon>Pentapetalae</taxon>
        <taxon>rosids</taxon>
        <taxon>Vitales</taxon>
        <taxon>Vitaceae</taxon>
        <taxon>Viteae</taxon>
        <taxon>Vitis</taxon>
    </lineage>
</organism>
<evidence type="ECO:0000256" key="3">
    <source>
        <dbReference type="SAM" id="MobiDB-lite"/>
    </source>
</evidence>
<dbReference type="Pfam" id="PF00439">
    <property type="entry name" value="Bromodomain"/>
    <property type="match status" value="1"/>
</dbReference>
<dbReference type="AlphaFoldDB" id="A0A438CY69"/>
<reference evidence="5 6" key="1">
    <citation type="journal article" date="2018" name="PLoS Genet.">
        <title>Population sequencing reveals clonal diversity and ancestral inbreeding in the grapevine cultivar Chardonnay.</title>
        <authorList>
            <person name="Roach M.J."/>
            <person name="Johnson D.L."/>
            <person name="Bohlmann J."/>
            <person name="van Vuuren H.J."/>
            <person name="Jones S.J."/>
            <person name="Pretorius I.S."/>
            <person name="Schmidt S.A."/>
            <person name="Borneman A.R."/>
        </authorList>
    </citation>
    <scope>NUCLEOTIDE SEQUENCE [LARGE SCALE GENOMIC DNA]</scope>
    <source>
        <strain evidence="6">cv. Chardonnay</strain>
        <tissue evidence="5">Leaf</tissue>
    </source>
</reference>
<feature type="compositionally biased region" description="Low complexity" evidence="3">
    <location>
        <begin position="99"/>
        <end position="115"/>
    </location>
</feature>
<feature type="domain" description="Bromo" evidence="4">
    <location>
        <begin position="209"/>
        <end position="299"/>
    </location>
</feature>
<dbReference type="PROSITE" id="PS00633">
    <property type="entry name" value="BROMODOMAIN_1"/>
    <property type="match status" value="1"/>
</dbReference>
<protein>
    <recommendedName>
        <fullName evidence="4">Bromo domain-containing protein</fullName>
    </recommendedName>
</protein>
<name>A0A438CY69_VITVI</name>
<feature type="region of interest" description="Disordered" evidence="3">
    <location>
        <begin position="487"/>
        <end position="506"/>
    </location>
</feature>
<feature type="compositionally biased region" description="Low complexity" evidence="3">
    <location>
        <begin position="525"/>
        <end position="534"/>
    </location>
</feature>
<feature type="compositionally biased region" description="Acidic residues" evidence="3">
    <location>
        <begin position="36"/>
        <end position="50"/>
    </location>
</feature>
<proteinExistence type="predicted"/>
<feature type="region of interest" description="Disordered" evidence="3">
    <location>
        <begin position="92"/>
        <end position="191"/>
    </location>
</feature>
<dbReference type="CDD" id="cd05494">
    <property type="entry name" value="Bromodomain_1"/>
    <property type="match status" value="1"/>
</dbReference>
<comment type="caution">
    <text evidence="5">The sequence shown here is derived from an EMBL/GenBank/DDBJ whole genome shotgun (WGS) entry which is preliminary data.</text>
</comment>
<evidence type="ECO:0000259" key="4">
    <source>
        <dbReference type="PROSITE" id="PS50014"/>
    </source>
</evidence>
<dbReference type="PANTHER" id="PTHR47809:SF2">
    <property type="entry name" value="DNA-BINDING BROMODOMAIN-CONTAINING PROTEIN"/>
    <property type="match status" value="1"/>
</dbReference>
<evidence type="ECO:0000313" key="6">
    <source>
        <dbReference type="Proteomes" id="UP000288805"/>
    </source>
</evidence>
<evidence type="ECO:0000256" key="1">
    <source>
        <dbReference type="ARBA" id="ARBA00023117"/>
    </source>
</evidence>
<dbReference type="Gene3D" id="1.20.920.10">
    <property type="entry name" value="Bromodomain-like"/>
    <property type="match status" value="1"/>
</dbReference>
<dbReference type="PRINTS" id="PR00503">
    <property type="entry name" value="BROMODOMAIN"/>
</dbReference>
<dbReference type="InterPro" id="IPR001487">
    <property type="entry name" value="Bromodomain"/>
</dbReference>
<dbReference type="InterPro" id="IPR018359">
    <property type="entry name" value="Bromodomain_CS"/>
</dbReference>
<feature type="compositionally biased region" description="Polar residues" evidence="3">
    <location>
        <begin position="552"/>
        <end position="574"/>
    </location>
</feature>
<feature type="compositionally biased region" description="Basic residues" evidence="3">
    <location>
        <begin position="1"/>
        <end position="14"/>
    </location>
</feature>
<evidence type="ECO:0000256" key="2">
    <source>
        <dbReference type="PROSITE-ProRule" id="PRU00035"/>
    </source>
</evidence>
<evidence type="ECO:0000313" key="5">
    <source>
        <dbReference type="EMBL" id="RVW28153.1"/>
    </source>
</evidence>
<feature type="region of interest" description="Disordered" evidence="3">
    <location>
        <begin position="1"/>
        <end position="73"/>
    </location>
</feature>
<dbReference type="PROSITE" id="PS50014">
    <property type="entry name" value="BROMODOMAIN_2"/>
    <property type="match status" value="1"/>
</dbReference>
<sequence length="666" mass="73751">MKRKRGHKKGKAKRPPVMGANDTFQNAVSLNIEDNSGLDDYDNAEFDSGMEVDTPSSTGTDQPDKVAYINPGGLIDKPVEKSGYGRVKVKLKTSKMLGSQLTSSTQSDTDKSSQQVGSEKQGIVSEKMEDSANSVPGVKIAVSGNPSKKAGSIKIKSSRGLGSSVSQTSNAVPMHGERSHQKEPKLPHRGPRYDKEELKAALVVIKKVMKMDAAEPFNVPVNPVELGIPVRPVKNSYDGITKNCTLDYFDVIDTPMDFGTIYDNLEKGVKYMNSEDVFKDVQYIWENCHKYNNKGDYILELMKRVKKNFTKYWTSAGLHSEQPRRMNDAAPEQDSVLEGLPPEGPSVRDKAIVATGRKTDMLASKEEIVETSSINAQQDWKNHRYTIPLSKNCVSCKLGHEPGSPVPEQGVPACCAVLGLEVALSRSQKFHESKIMDSITVKRHKNDCLCAICIMKRRKRERLKMAQVIRTSDGNQSQDFKQEGTFLIESPGDDDTSSNMDNSLDPEADADLIEKGEEVKSEAAEQQYSSQLENQENESENEIRKNGEGETSEQSQLGDRTGEDPNSQTPTQIAESGAIPKKKEEKSVQNEEEAAAAEQHKRKMDEKTKMYKEFLQAENPMLLELCGTLFPNNRSSAWSRPHSLVQHPGSERGSSVHSAIATLMMK</sequence>
<gene>
    <name evidence="5" type="ORF">CK203_114447</name>
</gene>
<feature type="region of interest" description="Disordered" evidence="3">
    <location>
        <begin position="517"/>
        <end position="604"/>
    </location>
</feature>
<dbReference type="PANTHER" id="PTHR47809">
    <property type="entry name" value="DNA-BINDING BROMODOMAIN-CONTAINING PROTEIN"/>
    <property type="match status" value="1"/>
</dbReference>
<dbReference type="EMBL" id="QGNW01001913">
    <property type="protein sequence ID" value="RVW28153.1"/>
    <property type="molecule type" value="Genomic_DNA"/>
</dbReference>
<accession>A0A438CY69</accession>
<feature type="compositionally biased region" description="Polar residues" evidence="3">
    <location>
        <begin position="160"/>
        <end position="171"/>
    </location>
</feature>
<feature type="compositionally biased region" description="Polar residues" evidence="3">
    <location>
        <begin position="22"/>
        <end position="34"/>
    </location>
</feature>
<dbReference type="SMART" id="SM00297">
    <property type="entry name" value="BROMO"/>
    <property type="match status" value="1"/>
</dbReference>
<feature type="compositionally biased region" description="Basic and acidic residues" evidence="3">
    <location>
        <begin position="175"/>
        <end position="191"/>
    </location>
</feature>